<reference evidence="1" key="1">
    <citation type="submission" date="2021-12" db="EMBL/GenBank/DDBJ databases">
        <authorList>
            <person name="Zaccaron A."/>
            <person name="Stergiopoulos I."/>
        </authorList>
    </citation>
    <scope>NUCLEOTIDE SEQUENCE</scope>
    <source>
        <strain evidence="1">Race5_Kim</strain>
    </source>
</reference>
<dbReference type="EMBL" id="CP090175">
    <property type="protein sequence ID" value="UJO24999.1"/>
    <property type="molecule type" value="Genomic_DNA"/>
</dbReference>
<protein>
    <submittedName>
        <fullName evidence="1">Uncharacterized protein</fullName>
    </submittedName>
</protein>
<dbReference type="RefSeq" id="XP_047769365.1">
    <property type="nucleotide sequence ID" value="XM_047913263.1"/>
</dbReference>
<proteinExistence type="predicted"/>
<reference evidence="1" key="2">
    <citation type="journal article" date="2022" name="Microb. Genom.">
        <title>A chromosome-scale genome assembly of the tomato pathogen Cladosporium fulvum reveals a compartmentalized genome architecture and the presence of a dispensable chromosome.</title>
        <authorList>
            <person name="Zaccaron A.Z."/>
            <person name="Chen L.H."/>
            <person name="Samaras A."/>
            <person name="Stergiopoulos I."/>
        </authorList>
    </citation>
    <scope>NUCLEOTIDE SEQUENCE</scope>
    <source>
        <strain evidence="1">Race5_Kim</strain>
    </source>
</reference>
<name>A0A9Q8UWF7_PASFU</name>
<dbReference type="KEGG" id="ffu:CLAFUR5_14115"/>
<gene>
    <name evidence="1" type="ORF">CLAFUR5_14115</name>
</gene>
<keyword evidence="2" id="KW-1185">Reference proteome</keyword>
<evidence type="ECO:0000313" key="2">
    <source>
        <dbReference type="Proteomes" id="UP000756132"/>
    </source>
</evidence>
<organism evidence="1 2">
    <name type="scientific">Passalora fulva</name>
    <name type="common">Tomato leaf mold</name>
    <name type="synonym">Cladosporium fulvum</name>
    <dbReference type="NCBI Taxonomy" id="5499"/>
    <lineage>
        <taxon>Eukaryota</taxon>
        <taxon>Fungi</taxon>
        <taxon>Dikarya</taxon>
        <taxon>Ascomycota</taxon>
        <taxon>Pezizomycotina</taxon>
        <taxon>Dothideomycetes</taxon>
        <taxon>Dothideomycetidae</taxon>
        <taxon>Mycosphaerellales</taxon>
        <taxon>Mycosphaerellaceae</taxon>
        <taxon>Fulvia</taxon>
    </lineage>
</organism>
<dbReference type="GeneID" id="71993993"/>
<dbReference type="Proteomes" id="UP000756132">
    <property type="component" value="Chromosome 13"/>
</dbReference>
<sequence length="115" mass="12555">MNCNTTGITALEILVSSIQTSENVTDANMQNNATTTSYLDNITLQFFITAKNRDWDNPIVTQILFSNIRSEIQGPNITACGIAEHTELVKQTVDSGTWQVHPTDGVYFCLGALSG</sequence>
<dbReference type="AlphaFoldDB" id="A0A9Q8UWF7"/>
<accession>A0A9Q8UWF7</accession>
<evidence type="ECO:0000313" key="1">
    <source>
        <dbReference type="EMBL" id="UJO24999.1"/>
    </source>
</evidence>